<proteinExistence type="predicted"/>
<name>A0ABV9SBZ3_9PSEU</name>
<gene>
    <name evidence="2" type="ORF">ACFPCV_37790</name>
</gene>
<dbReference type="Proteomes" id="UP001595859">
    <property type="component" value="Unassembled WGS sequence"/>
</dbReference>
<organism evidence="2 3">
    <name type="scientific">Actinophytocola glycyrrhizae</name>
    <dbReference type="NCBI Taxonomy" id="2044873"/>
    <lineage>
        <taxon>Bacteria</taxon>
        <taxon>Bacillati</taxon>
        <taxon>Actinomycetota</taxon>
        <taxon>Actinomycetes</taxon>
        <taxon>Pseudonocardiales</taxon>
        <taxon>Pseudonocardiaceae</taxon>
    </lineage>
</organism>
<feature type="compositionally biased region" description="Low complexity" evidence="1">
    <location>
        <begin position="15"/>
        <end position="38"/>
    </location>
</feature>
<keyword evidence="3" id="KW-1185">Reference proteome</keyword>
<sequence>MINDPGGTHTTVYHSSSPGTASSTTSPPLSLVGSPSTFPSVSPVISSALSSVISSVTSSVVSSVGFGASVIVSVATAMTAPLQKGISKWC</sequence>
<evidence type="ECO:0000313" key="3">
    <source>
        <dbReference type="Proteomes" id="UP001595859"/>
    </source>
</evidence>
<evidence type="ECO:0000256" key="1">
    <source>
        <dbReference type="SAM" id="MobiDB-lite"/>
    </source>
</evidence>
<accession>A0ABV9SBZ3</accession>
<evidence type="ECO:0000313" key="2">
    <source>
        <dbReference type="EMBL" id="MFC4859282.1"/>
    </source>
</evidence>
<dbReference type="RefSeq" id="WP_378062246.1">
    <property type="nucleotide sequence ID" value="NZ_JBHSIS010000027.1"/>
</dbReference>
<comment type="caution">
    <text evidence="2">The sequence shown here is derived from an EMBL/GenBank/DDBJ whole genome shotgun (WGS) entry which is preliminary data.</text>
</comment>
<feature type="region of interest" description="Disordered" evidence="1">
    <location>
        <begin position="1"/>
        <end position="38"/>
    </location>
</feature>
<protein>
    <submittedName>
        <fullName evidence="2">Uncharacterized protein</fullName>
    </submittedName>
</protein>
<reference evidence="3" key="1">
    <citation type="journal article" date="2019" name="Int. J. Syst. Evol. Microbiol.">
        <title>The Global Catalogue of Microorganisms (GCM) 10K type strain sequencing project: providing services to taxonomists for standard genome sequencing and annotation.</title>
        <authorList>
            <consortium name="The Broad Institute Genomics Platform"/>
            <consortium name="The Broad Institute Genome Sequencing Center for Infectious Disease"/>
            <person name="Wu L."/>
            <person name="Ma J."/>
        </authorList>
    </citation>
    <scope>NUCLEOTIDE SEQUENCE [LARGE SCALE GENOMIC DNA]</scope>
    <source>
        <strain evidence="3">ZS-22-S1</strain>
    </source>
</reference>
<dbReference type="EMBL" id="JBHSIS010000027">
    <property type="protein sequence ID" value="MFC4859282.1"/>
    <property type="molecule type" value="Genomic_DNA"/>
</dbReference>